<feature type="domain" description="Reverse transcriptase zinc-binding" evidence="1">
    <location>
        <begin position="57"/>
        <end position="139"/>
    </location>
</feature>
<comment type="caution">
    <text evidence="2">The sequence shown here is derived from an EMBL/GenBank/DDBJ whole genome shotgun (WGS) entry which is preliminary data.</text>
</comment>
<protein>
    <recommendedName>
        <fullName evidence="1">Reverse transcriptase zinc-binding domain-containing protein</fullName>
    </recommendedName>
</protein>
<name>A0ABQ7E5S6_BRACR</name>
<dbReference type="Proteomes" id="UP000266723">
    <property type="component" value="Unassembled WGS sequence"/>
</dbReference>
<accession>A0ABQ7E5S6</accession>
<proteinExistence type="predicted"/>
<dbReference type="InterPro" id="IPR026960">
    <property type="entry name" value="RVT-Znf"/>
</dbReference>
<keyword evidence="3" id="KW-1185">Reference proteome</keyword>
<evidence type="ECO:0000313" key="3">
    <source>
        <dbReference type="Proteomes" id="UP000266723"/>
    </source>
</evidence>
<sequence>MFNTIYINVGNLFIIRRCRDRQIQSLVAEIQGLQLKLTDGRDAVLWTRGIGDYGTTFVSTETWNQISQQTEKVLWSKTVWFPQGVPRFGFIIWLAIRDRLSTGHRSSVWGQPQHCLYCGEPDETRDHLFFACPYTFTLWLKMVGNLLGTDPDPDWNTTLSTMMTRPYDRLTFILLRLVLQATIYYLWREPNERKHHTSSKTVDQLAKMINKTVRNRITSTNYSTNPRLDGLMQ</sequence>
<reference evidence="2 3" key="1">
    <citation type="journal article" date="2020" name="BMC Genomics">
        <title>Intraspecific diversification of the crop wild relative Brassica cretica Lam. using demographic model selection.</title>
        <authorList>
            <person name="Kioukis A."/>
            <person name="Michalopoulou V.A."/>
            <person name="Briers L."/>
            <person name="Pirintsos S."/>
            <person name="Studholme D.J."/>
            <person name="Pavlidis P."/>
            <person name="Sarris P.F."/>
        </authorList>
    </citation>
    <scope>NUCLEOTIDE SEQUENCE [LARGE SCALE GENOMIC DNA]</scope>
    <source>
        <strain evidence="3">cv. PFS-1207/04</strain>
    </source>
</reference>
<gene>
    <name evidence="2" type="ORF">DY000_02020693</name>
</gene>
<dbReference type="EMBL" id="QGKV02000299">
    <property type="protein sequence ID" value="KAF3592309.1"/>
    <property type="molecule type" value="Genomic_DNA"/>
</dbReference>
<evidence type="ECO:0000313" key="2">
    <source>
        <dbReference type="EMBL" id="KAF3592309.1"/>
    </source>
</evidence>
<dbReference type="Pfam" id="PF13966">
    <property type="entry name" value="zf-RVT"/>
    <property type="match status" value="1"/>
</dbReference>
<organism evidence="2 3">
    <name type="scientific">Brassica cretica</name>
    <name type="common">Mustard</name>
    <dbReference type="NCBI Taxonomy" id="69181"/>
    <lineage>
        <taxon>Eukaryota</taxon>
        <taxon>Viridiplantae</taxon>
        <taxon>Streptophyta</taxon>
        <taxon>Embryophyta</taxon>
        <taxon>Tracheophyta</taxon>
        <taxon>Spermatophyta</taxon>
        <taxon>Magnoliopsida</taxon>
        <taxon>eudicotyledons</taxon>
        <taxon>Gunneridae</taxon>
        <taxon>Pentapetalae</taxon>
        <taxon>rosids</taxon>
        <taxon>malvids</taxon>
        <taxon>Brassicales</taxon>
        <taxon>Brassicaceae</taxon>
        <taxon>Brassiceae</taxon>
        <taxon>Brassica</taxon>
    </lineage>
</organism>
<evidence type="ECO:0000259" key="1">
    <source>
        <dbReference type="Pfam" id="PF13966"/>
    </source>
</evidence>